<feature type="region of interest" description="Disordered" evidence="1">
    <location>
        <begin position="144"/>
        <end position="180"/>
    </location>
</feature>
<dbReference type="AlphaFoldDB" id="R0L9J6"/>
<gene>
    <name evidence="2" type="ORF">Anapl_07695</name>
</gene>
<evidence type="ECO:0000256" key="1">
    <source>
        <dbReference type="SAM" id="MobiDB-lite"/>
    </source>
</evidence>
<proteinExistence type="predicted"/>
<sequence length="256" mass="27895">MQKSLSVASNGSNRVKSSACWISAKRCGECPHTPGSAPLHCPGEVVASEETHEKSLSGWEREGLSPDFIPMLLTPISTEPNLPCFYSCQTLAPFPSLHITARLFLRSFPCTLRLSPDEEPLTGHLPLPGGAGRQRTAPFCWQSGSGLGSSKEDQEQTARLLTQAAPPKPRAPSQRGRSRQIVTTTEDSCWADFSFLQHSEPSRRGTLHNQTFAADAFFPRVPLCIPSLASSCIIRPMFLRVPQRQFGSRGCAVSCS</sequence>
<dbReference type="EMBL" id="KB742970">
    <property type="protein sequence ID" value="EOB02309.1"/>
    <property type="molecule type" value="Genomic_DNA"/>
</dbReference>
<name>R0L9J6_ANAPL</name>
<organism evidence="2 3">
    <name type="scientific">Anas platyrhynchos</name>
    <name type="common">Mallard</name>
    <name type="synonym">Anas boschas</name>
    <dbReference type="NCBI Taxonomy" id="8839"/>
    <lineage>
        <taxon>Eukaryota</taxon>
        <taxon>Metazoa</taxon>
        <taxon>Chordata</taxon>
        <taxon>Craniata</taxon>
        <taxon>Vertebrata</taxon>
        <taxon>Euteleostomi</taxon>
        <taxon>Archelosauria</taxon>
        <taxon>Archosauria</taxon>
        <taxon>Dinosauria</taxon>
        <taxon>Saurischia</taxon>
        <taxon>Theropoda</taxon>
        <taxon>Coelurosauria</taxon>
        <taxon>Aves</taxon>
        <taxon>Neognathae</taxon>
        <taxon>Galloanserae</taxon>
        <taxon>Anseriformes</taxon>
        <taxon>Anatidae</taxon>
        <taxon>Anatinae</taxon>
        <taxon>Anas</taxon>
    </lineage>
</organism>
<reference evidence="3" key="1">
    <citation type="journal article" date="2013" name="Nat. Genet.">
        <title>The duck genome and transcriptome provide insight into an avian influenza virus reservoir species.</title>
        <authorList>
            <person name="Huang Y."/>
            <person name="Li Y."/>
            <person name="Burt D.W."/>
            <person name="Chen H."/>
            <person name="Zhang Y."/>
            <person name="Qian W."/>
            <person name="Kim H."/>
            <person name="Gan S."/>
            <person name="Zhao Y."/>
            <person name="Li J."/>
            <person name="Yi K."/>
            <person name="Feng H."/>
            <person name="Zhu P."/>
            <person name="Li B."/>
            <person name="Liu Q."/>
            <person name="Fairley S."/>
            <person name="Magor K.E."/>
            <person name="Du Z."/>
            <person name="Hu X."/>
            <person name="Goodman L."/>
            <person name="Tafer H."/>
            <person name="Vignal A."/>
            <person name="Lee T."/>
            <person name="Kim K.W."/>
            <person name="Sheng Z."/>
            <person name="An Y."/>
            <person name="Searle S."/>
            <person name="Herrero J."/>
            <person name="Groenen M.A."/>
            <person name="Crooijmans R.P."/>
            <person name="Faraut T."/>
            <person name="Cai Q."/>
            <person name="Webster R.G."/>
            <person name="Aldridge J.R."/>
            <person name="Warren W.C."/>
            <person name="Bartschat S."/>
            <person name="Kehr S."/>
            <person name="Marz M."/>
            <person name="Stadler P.F."/>
            <person name="Smith J."/>
            <person name="Kraus R.H."/>
            <person name="Zhao Y."/>
            <person name="Ren L."/>
            <person name="Fei J."/>
            <person name="Morisson M."/>
            <person name="Kaiser P."/>
            <person name="Griffin D.K."/>
            <person name="Rao M."/>
            <person name="Pitel F."/>
            <person name="Wang J."/>
            <person name="Li N."/>
        </authorList>
    </citation>
    <scope>NUCLEOTIDE SEQUENCE [LARGE SCALE GENOMIC DNA]</scope>
</reference>
<keyword evidence="3" id="KW-1185">Reference proteome</keyword>
<protein>
    <submittedName>
        <fullName evidence="2">Uncharacterized protein</fullName>
    </submittedName>
</protein>
<dbReference type="Proteomes" id="UP000296049">
    <property type="component" value="Unassembled WGS sequence"/>
</dbReference>
<evidence type="ECO:0000313" key="2">
    <source>
        <dbReference type="EMBL" id="EOB02309.1"/>
    </source>
</evidence>
<accession>R0L9J6</accession>
<evidence type="ECO:0000313" key="3">
    <source>
        <dbReference type="Proteomes" id="UP000296049"/>
    </source>
</evidence>